<dbReference type="EMBL" id="MHLV01000029">
    <property type="protein sequence ID" value="OGZ17386.1"/>
    <property type="molecule type" value="Genomic_DNA"/>
</dbReference>
<dbReference type="InterPro" id="IPR029063">
    <property type="entry name" value="SAM-dependent_MTases_sf"/>
</dbReference>
<dbReference type="Proteomes" id="UP000176752">
    <property type="component" value="Unassembled WGS sequence"/>
</dbReference>
<dbReference type="Pfam" id="PF08241">
    <property type="entry name" value="Methyltransf_11"/>
    <property type="match status" value="1"/>
</dbReference>
<name>A0A1G2DV24_9BACT</name>
<dbReference type="Gene3D" id="3.40.50.150">
    <property type="entry name" value="Vaccinia Virus protein VP39"/>
    <property type="match status" value="1"/>
</dbReference>
<dbReference type="SUPFAM" id="SSF53335">
    <property type="entry name" value="S-adenosyl-L-methionine-dependent methyltransferases"/>
    <property type="match status" value="1"/>
</dbReference>
<evidence type="ECO:0000313" key="2">
    <source>
        <dbReference type="EMBL" id="OGZ17386.1"/>
    </source>
</evidence>
<comment type="caution">
    <text evidence="2">The sequence shown here is derived from an EMBL/GenBank/DDBJ whole genome shotgun (WGS) entry which is preliminary data.</text>
</comment>
<accession>A0A1G2DV24</accession>
<dbReference type="AlphaFoldDB" id="A0A1G2DV24"/>
<dbReference type="GO" id="GO:0008757">
    <property type="term" value="F:S-adenosylmethionine-dependent methyltransferase activity"/>
    <property type="evidence" value="ECO:0007669"/>
    <property type="project" value="InterPro"/>
</dbReference>
<dbReference type="InterPro" id="IPR013216">
    <property type="entry name" value="Methyltransf_11"/>
</dbReference>
<dbReference type="STRING" id="1801660.A2Z78_01290"/>
<reference evidence="2 3" key="1">
    <citation type="journal article" date="2016" name="Nat. Commun.">
        <title>Thousands of microbial genomes shed light on interconnected biogeochemical processes in an aquifer system.</title>
        <authorList>
            <person name="Anantharaman K."/>
            <person name="Brown C.T."/>
            <person name="Hug L.A."/>
            <person name="Sharon I."/>
            <person name="Castelle C.J."/>
            <person name="Probst A.J."/>
            <person name="Thomas B.C."/>
            <person name="Singh A."/>
            <person name="Wilkins M.J."/>
            <person name="Karaoz U."/>
            <person name="Brodie E.L."/>
            <person name="Williams K.H."/>
            <person name="Hubbard S.S."/>
            <person name="Banfield J.F."/>
        </authorList>
    </citation>
    <scope>NUCLEOTIDE SEQUENCE [LARGE SCALE GENOMIC DNA]</scope>
</reference>
<proteinExistence type="predicted"/>
<gene>
    <name evidence="2" type="ORF">A2Z78_01290</name>
</gene>
<protein>
    <recommendedName>
        <fullName evidence="1">Methyltransferase type 11 domain-containing protein</fullName>
    </recommendedName>
</protein>
<sequence length="212" mass="24640">MSEELVIKNKYYRWSPIRFLVEKIIKDMNKRTVDFLEVFVQEGEKIIDIGGGGGWISQELQKRKNTKNTLLDVIDLNQTDLPLIIYDGENMPFEDNAFDTALLICVLHHCQNPDEVLKEAKRIVRNKIIIIENISTSRFDRITLCIKDAITNIIFCFLVNSLKKITNLPFHFKTVSEWEEIFDKLDLKVVYKKDPLPSVKSVHGIAFIVQKN</sequence>
<feature type="domain" description="Methyltransferase type 11" evidence="1">
    <location>
        <begin position="48"/>
        <end position="126"/>
    </location>
</feature>
<evidence type="ECO:0000313" key="3">
    <source>
        <dbReference type="Proteomes" id="UP000176752"/>
    </source>
</evidence>
<organism evidence="2 3">
    <name type="scientific">Candidatus Nealsonbacteria bacterium RBG_13_36_15</name>
    <dbReference type="NCBI Taxonomy" id="1801660"/>
    <lineage>
        <taxon>Bacteria</taxon>
        <taxon>Candidatus Nealsoniibacteriota</taxon>
    </lineage>
</organism>
<evidence type="ECO:0000259" key="1">
    <source>
        <dbReference type="Pfam" id="PF08241"/>
    </source>
</evidence>